<evidence type="ECO:0000313" key="1">
    <source>
        <dbReference type="EMBL" id="EGY2376698.1"/>
    </source>
</evidence>
<dbReference type="EMBL" id="AAYLMQ010000008">
    <property type="protein sequence ID" value="EGY2376698.1"/>
    <property type="molecule type" value="Genomic_DNA"/>
</dbReference>
<gene>
    <name evidence="1" type="ORF">JHZ39_001032</name>
</gene>
<dbReference type="AlphaFoldDB" id="A0A9P2P1Y9"/>
<name>A0A9P2P1Y9_ACIBA</name>
<reference evidence="1" key="1">
    <citation type="submission" date="2020-12" db="EMBL/GenBank/DDBJ databases">
        <authorList>
            <consortium name="Clinical and Environmental Microbiology Branch: Whole genome sequencing antimicrobial resistance pathogens in the healthcare setting"/>
        </authorList>
    </citation>
    <scope>NUCLEOTIDE SEQUENCE</scope>
    <source>
        <strain evidence="1">2018HL-00813</strain>
    </source>
</reference>
<comment type="caution">
    <text evidence="1">The sequence shown here is derived from an EMBL/GenBank/DDBJ whole genome shotgun (WGS) entry which is preliminary data.</text>
</comment>
<dbReference type="RefSeq" id="WP_140968406.1">
    <property type="nucleotide sequence ID" value="NZ_CAJHFX010000001.1"/>
</dbReference>
<protein>
    <submittedName>
        <fullName evidence="1">Uncharacterized protein</fullName>
    </submittedName>
</protein>
<organism evidence="1">
    <name type="scientific">Acinetobacter baumannii</name>
    <dbReference type="NCBI Taxonomy" id="470"/>
    <lineage>
        <taxon>Bacteria</taxon>
        <taxon>Pseudomonadati</taxon>
        <taxon>Pseudomonadota</taxon>
        <taxon>Gammaproteobacteria</taxon>
        <taxon>Moraxellales</taxon>
        <taxon>Moraxellaceae</taxon>
        <taxon>Acinetobacter</taxon>
        <taxon>Acinetobacter calcoaceticus/baumannii complex</taxon>
    </lineage>
</organism>
<sequence>MDNYKIKVKDEAESKEAQELFVQLGYKLDTFFGNYEPSTRWVLACADGSMGCASDGMAKETLKELTLPQLRDLVVLKRNDVKDANCIDKKCEAWYLASDGTYYAWQYRKLCWDTESDACVEAHDIKPIQKQRTQDQGLISGADVPSLIKKGESVQFRSKFNVQGGGDWQDLNLERDEEEFSLGDLINTRFEWRLKPQTIKLELEIPAPFEPKDGDRCFCPDMEQDDGFLDFHYSEDSGFHKNFTQFGAWRTEEEIKQVVGQLRKLRGNNS</sequence>
<proteinExistence type="predicted"/>
<accession>A0A9P2P1Y9</accession>